<evidence type="ECO:0000313" key="9">
    <source>
        <dbReference type="Proteomes" id="UP000825886"/>
    </source>
</evidence>
<dbReference type="InterPro" id="IPR036259">
    <property type="entry name" value="MFS_trans_sf"/>
</dbReference>
<dbReference type="InterPro" id="IPR020846">
    <property type="entry name" value="MFS_dom"/>
</dbReference>
<feature type="transmembrane region" description="Helical" evidence="6">
    <location>
        <begin position="99"/>
        <end position="121"/>
    </location>
</feature>
<dbReference type="Proteomes" id="UP000825886">
    <property type="component" value="Chromosome"/>
</dbReference>
<keyword evidence="5 6" id="KW-0472">Membrane</keyword>
<keyword evidence="3 6" id="KW-0812">Transmembrane</keyword>
<comment type="subcellular location">
    <subcellularLocation>
        <location evidence="1">Membrane</location>
        <topology evidence="1">Multi-pass membrane protein</topology>
    </subcellularLocation>
</comment>
<proteinExistence type="predicted"/>
<dbReference type="Gene3D" id="1.20.1250.20">
    <property type="entry name" value="MFS general substrate transporter like domains"/>
    <property type="match status" value="2"/>
</dbReference>
<evidence type="ECO:0000256" key="4">
    <source>
        <dbReference type="ARBA" id="ARBA00022989"/>
    </source>
</evidence>
<keyword evidence="9" id="KW-1185">Reference proteome</keyword>
<feature type="transmembrane region" description="Helical" evidence="6">
    <location>
        <begin position="161"/>
        <end position="180"/>
    </location>
</feature>
<reference evidence="8 9" key="1">
    <citation type="submission" date="2021-08" db="EMBL/GenBank/DDBJ databases">
        <title>Culture and genomic analysis of Symbiopectobacterium purcellii sp. nov. gen. nov., isolated from the leafhopper Empoasca decipiens.</title>
        <authorList>
            <person name="Nadal-Jimenez P."/>
            <person name="Siozios S."/>
            <person name="Halliday N."/>
            <person name="Camara M."/>
            <person name="Hurst G.D.D."/>
        </authorList>
    </citation>
    <scope>NUCLEOTIDE SEQUENCE [LARGE SCALE GENOMIC DNA]</scope>
    <source>
        <strain evidence="8 9">SyEd1</strain>
    </source>
</reference>
<feature type="transmembrane region" description="Helical" evidence="6">
    <location>
        <begin position="252"/>
        <end position="273"/>
    </location>
</feature>
<dbReference type="InterPro" id="IPR011701">
    <property type="entry name" value="MFS"/>
</dbReference>
<keyword evidence="4 6" id="KW-1133">Transmembrane helix</keyword>
<dbReference type="Pfam" id="PF07690">
    <property type="entry name" value="MFS_1"/>
    <property type="match status" value="1"/>
</dbReference>
<evidence type="ECO:0000313" key="8">
    <source>
        <dbReference type="EMBL" id="QZN97415.1"/>
    </source>
</evidence>
<feature type="transmembrane region" description="Helical" evidence="6">
    <location>
        <begin position="304"/>
        <end position="326"/>
    </location>
</feature>
<accession>A0ABX9AWU4</accession>
<dbReference type="CDD" id="cd17393">
    <property type="entry name" value="MFS_MosC_like"/>
    <property type="match status" value="1"/>
</dbReference>
<organism evidence="8 9">
    <name type="scientific">Symbiopectobacterium purcellii</name>
    <dbReference type="NCBI Taxonomy" id="2871826"/>
    <lineage>
        <taxon>Bacteria</taxon>
        <taxon>Pseudomonadati</taxon>
        <taxon>Pseudomonadota</taxon>
        <taxon>Gammaproteobacteria</taxon>
        <taxon>Enterobacterales</taxon>
        <taxon>Enterobacteriaceae</taxon>
    </lineage>
</organism>
<dbReference type="PANTHER" id="PTHR23514:SF13">
    <property type="entry name" value="INNER MEMBRANE PROTEIN YBJJ"/>
    <property type="match status" value="1"/>
</dbReference>
<evidence type="ECO:0000256" key="1">
    <source>
        <dbReference type="ARBA" id="ARBA00004141"/>
    </source>
</evidence>
<evidence type="ECO:0000256" key="6">
    <source>
        <dbReference type="SAM" id="Phobius"/>
    </source>
</evidence>
<feature type="transmembrane region" description="Helical" evidence="6">
    <location>
        <begin position="280"/>
        <end position="298"/>
    </location>
</feature>
<protein>
    <submittedName>
        <fullName evidence="8">MFS transporter</fullName>
    </submittedName>
</protein>
<feature type="transmembrane region" description="Helical" evidence="6">
    <location>
        <begin position="43"/>
        <end position="62"/>
    </location>
</feature>
<feature type="domain" description="Major facilitator superfamily (MFS) profile" evidence="7">
    <location>
        <begin position="1"/>
        <end position="386"/>
    </location>
</feature>
<evidence type="ECO:0000259" key="7">
    <source>
        <dbReference type="PROSITE" id="PS50850"/>
    </source>
</evidence>
<feature type="transmembrane region" description="Helical" evidence="6">
    <location>
        <begin position="338"/>
        <end position="359"/>
    </location>
</feature>
<dbReference type="RefSeq" id="WP_222160454.1">
    <property type="nucleotide sequence ID" value="NZ_CP081864.1"/>
</dbReference>
<feature type="transmembrane region" description="Helical" evidence="6">
    <location>
        <begin position="74"/>
        <end position="93"/>
    </location>
</feature>
<evidence type="ECO:0000256" key="5">
    <source>
        <dbReference type="ARBA" id="ARBA00023136"/>
    </source>
</evidence>
<evidence type="ECO:0000256" key="2">
    <source>
        <dbReference type="ARBA" id="ARBA00022475"/>
    </source>
</evidence>
<dbReference type="PANTHER" id="PTHR23514">
    <property type="entry name" value="BYPASS OF STOP CODON PROTEIN 6"/>
    <property type="match status" value="1"/>
</dbReference>
<dbReference type="SUPFAM" id="SSF103473">
    <property type="entry name" value="MFS general substrate transporter"/>
    <property type="match status" value="1"/>
</dbReference>
<sequence length="397" mass="42007">MSSSVLRQKMALFSLMFLPGFAWSSWITRTPLIRDTLHASTEVFGLILFGFSCGSMVGILGSGKLINKYGIRRVTLAGFMLLAIGFLLLAVALLLANQPVAFCALALFGMGLGMIDIALNIEGAAFEQHINQVIMTTLHGFFSLGTLVGALIGMGMTALNVSINLHFGIIISLTALTLALQFTHMPWASDLVAEQHSENRSYKAQVIHELKDTRLMLLGVVILAMALAEGSANDWLPLLMIDAHGFSHTSGSLFFVGFAAVMTAGRFAGGYIVNQFGRTAILKFSAVSAAVGLGLIILTHTQWLAALAVILWGIGASLGFPLTISAAGATGGNRSVRVTLAAILGYIAFLVGPPALGFIGEHAGLRIAMLPVLCMVILAFFCTSAASEKKTPLKHPA</sequence>
<dbReference type="InterPro" id="IPR051788">
    <property type="entry name" value="MFS_Transporter"/>
</dbReference>
<dbReference type="EMBL" id="CP081864">
    <property type="protein sequence ID" value="QZN97415.1"/>
    <property type="molecule type" value="Genomic_DNA"/>
</dbReference>
<evidence type="ECO:0000256" key="3">
    <source>
        <dbReference type="ARBA" id="ARBA00022692"/>
    </source>
</evidence>
<dbReference type="PROSITE" id="PS50850">
    <property type="entry name" value="MFS"/>
    <property type="match status" value="1"/>
</dbReference>
<gene>
    <name evidence="8" type="ORF">K6K13_08840</name>
</gene>
<keyword evidence="2" id="KW-1003">Cell membrane</keyword>
<feature type="transmembrane region" description="Helical" evidence="6">
    <location>
        <begin position="133"/>
        <end position="155"/>
    </location>
</feature>
<name>A0ABX9AWU4_9ENTR</name>
<feature type="transmembrane region" description="Helical" evidence="6">
    <location>
        <begin position="365"/>
        <end position="386"/>
    </location>
</feature>